<evidence type="ECO:0008006" key="4">
    <source>
        <dbReference type="Google" id="ProtNLM"/>
    </source>
</evidence>
<dbReference type="GO" id="GO:0000287">
    <property type="term" value="F:magnesium ion binding"/>
    <property type="evidence" value="ECO:0007669"/>
    <property type="project" value="TreeGrafter"/>
</dbReference>
<protein>
    <recommendedName>
        <fullName evidence="4">Ent-kaurene synthase</fullName>
    </recommendedName>
</protein>
<sequence>MDARLPGRSKPCPRPEEVLELIKEHCGGHDRMMNFSSFSPSLYDTAWLSLVPTEKDPHARLFPQCLEIVLRAQQTDGTWPSYASPTDGILVSLAALLSIATHSARSLLSSEEHRAFTQCIQRGTSGLQKLLHSWDVENAVHVGFELLVTALLRLLEDLAIQFEFPGRAKLMQLYQKKISKTFPELVYGSKGTTLLHSIEAFVDIIEFQRISHHCSEELGIFGSPAATAAYLIHSPKWDPRAESYLRRTVASYGGTENVPSAFPTPLFEVSWTISSMLSPVVEGSSLGNVDLSRVTSFFLETMKQQGSLVGFAPGILEDADTTARNLLMLVRLHRLGYTATVDIAPLVSKFETAECFKTYQLERNPSFSANCNVVLALLELKHQSNGQYVSQIEKALTFLLGLVETGDRDITDKWNISSEYSSMLLVEAMVVALKQYDAGFLQTIPQDLFTDRIPKTLCRIISQVLATQQSDGSWGHSLEVTSYSILGLSHASRLPWGSSIRGYLTDRLSQAKSFLSAEYPRAEKNDYLWIEKTTFQSSLLRMAYCSMALHTTITLERWSNPMAEVFTYVSSQSSTMKKLFTMLPLLEKVPAPLLDLVLVEARFHASNLATGRNSILPRGDLPLSKDKYLGYIPVIWLLCNQINNQTLPAGIIGDMLKLSQLTFQIDEYMETTVAGLSQEQSSLESWIRSECRSTQAAECQNGTEHFGTFENGDGNELNIDGFKGDDAQSPSRNNHLSTLSSVQIALRKFIRYILRHKAVLRSSPLTQRFLATELSEFLLAHMRQNSDNVWLKICKSDSAQAGLPQHRPSYFSWARSTGADHTSCPFSFRFFMCLISKPDRVHSCFESAQAQYFSSSVTRHLATMCRQYNDYGSIMRDAEENNLNSVDFAEFQAGAWEGESMKRDLVHDEPLSGEKSLWTGGLRSARESLMAIAEFERKLMELSFRALKEVVSSPEAIGGLKVLIDVTDLFGQLYVAKDIASRKRKAENLDGVEG</sequence>
<evidence type="ECO:0000256" key="1">
    <source>
        <dbReference type="ARBA" id="ARBA00006333"/>
    </source>
</evidence>
<reference evidence="2" key="1">
    <citation type="journal article" date="2020" name="Stud. Mycol.">
        <title>101 Dothideomycetes genomes: a test case for predicting lifestyles and emergence of pathogens.</title>
        <authorList>
            <person name="Haridas S."/>
            <person name="Albert R."/>
            <person name="Binder M."/>
            <person name="Bloem J."/>
            <person name="Labutti K."/>
            <person name="Salamov A."/>
            <person name="Andreopoulos B."/>
            <person name="Baker S."/>
            <person name="Barry K."/>
            <person name="Bills G."/>
            <person name="Bluhm B."/>
            <person name="Cannon C."/>
            <person name="Castanera R."/>
            <person name="Culley D."/>
            <person name="Daum C."/>
            <person name="Ezra D."/>
            <person name="Gonzalez J."/>
            <person name="Henrissat B."/>
            <person name="Kuo A."/>
            <person name="Liang C."/>
            <person name="Lipzen A."/>
            <person name="Lutzoni F."/>
            <person name="Magnuson J."/>
            <person name="Mondo S."/>
            <person name="Nolan M."/>
            <person name="Ohm R."/>
            <person name="Pangilinan J."/>
            <person name="Park H.-J."/>
            <person name="Ramirez L."/>
            <person name="Alfaro M."/>
            <person name="Sun H."/>
            <person name="Tritt A."/>
            <person name="Yoshinaga Y."/>
            <person name="Zwiers L.-H."/>
            <person name="Turgeon B."/>
            <person name="Goodwin S."/>
            <person name="Spatafora J."/>
            <person name="Crous P."/>
            <person name="Grigoriev I."/>
        </authorList>
    </citation>
    <scope>NUCLEOTIDE SEQUENCE</scope>
    <source>
        <strain evidence="2">CBS 627.86</strain>
    </source>
</reference>
<proteinExistence type="inferred from homology"/>
<evidence type="ECO:0000313" key="2">
    <source>
        <dbReference type="EMBL" id="KAF2115525.1"/>
    </source>
</evidence>
<accession>A0A6A5Z8A3</accession>
<dbReference type="Gene3D" id="1.50.10.160">
    <property type="match status" value="1"/>
</dbReference>
<comment type="similarity">
    <text evidence="1">Belongs to the terpene synthase family.</text>
</comment>
<name>A0A6A5Z8A3_9PLEO</name>
<dbReference type="EMBL" id="ML977323">
    <property type="protein sequence ID" value="KAF2115525.1"/>
    <property type="molecule type" value="Genomic_DNA"/>
</dbReference>
<dbReference type="GO" id="GO:0016102">
    <property type="term" value="P:diterpenoid biosynthetic process"/>
    <property type="evidence" value="ECO:0007669"/>
    <property type="project" value="TreeGrafter"/>
</dbReference>
<dbReference type="PANTHER" id="PTHR31739:SF25">
    <property type="entry name" value="(E,E)-GERANYLLINALOOL SYNTHASE"/>
    <property type="match status" value="1"/>
</dbReference>
<evidence type="ECO:0000313" key="3">
    <source>
        <dbReference type="Proteomes" id="UP000799770"/>
    </source>
</evidence>
<dbReference type="Gene3D" id="1.50.10.20">
    <property type="match status" value="1"/>
</dbReference>
<dbReference type="Proteomes" id="UP000799770">
    <property type="component" value="Unassembled WGS sequence"/>
</dbReference>
<dbReference type="OrthoDB" id="2343925at2759"/>
<dbReference type="InterPro" id="IPR008930">
    <property type="entry name" value="Terpenoid_cyclase/PrenylTrfase"/>
</dbReference>
<dbReference type="PANTHER" id="PTHR31739">
    <property type="entry name" value="ENT-COPALYL DIPHOSPHATE SYNTHASE, CHLOROPLASTIC"/>
    <property type="match status" value="1"/>
</dbReference>
<dbReference type="InterPro" id="IPR050148">
    <property type="entry name" value="Terpene_synthase-like"/>
</dbReference>
<gene>
    <name evidence="2" type="ORF">BDV96DRAFT_575636</name>
</gene>
<dbReference type="SUPFAM" id="SSF48239">
    <property type="entry name" value="Terpenoid cyclases/Protein prenyltransferases"/>
    <property type="match status" value="1"/>
</dbReference>
<organism evidence="2 3">
    <name type="scientific">Lophiotrema nucula</name>
    <dbReference type="NCBI Taxonomy" id="690887"/>
    <lineage>
        <taxon>Eukaryota</taxon>
        <taxon>Fungi</taxon>
        <taxon>Dikarya</taxon>
        <taxon>Ascomycota</taxon>
        <taxon>Pezizomycotina</taxon>
        <taxon>Dothideomycetes</taxon>
        <taxon>Pleosporomycetidae</taxon>
        <taxon>Pleosporales</taxon>
        <taxon>Lophiotremataceae</taxon>
        <taxon>Lophiotrema</taxon>
    </lineage>
</organism>
<dbReference type="AlphaFoldDB" id="A0A6A5Z8A3"/>
<keyword evidence="3" id="KW-1185">Reference proteome</keyword>
<dbReference type="GO" id="GO:0010333">
    <property type="term" value="F:terpene synthase activity"/>
    <property type="evidence" value="ECO:0007669"/>
    <property type="project" value="InterPro"/>
</dbReference>